<comment type="caution">
    <text evidence="13">The sequence shown here is derived from an EMBL/GenBank/DDBJ whole genome shotgun (WGS) entry which is preliminary data.</text>
</comment>
<evidence type="ECO:0000259" key="12">
    <source>
        <dbReference type="PROSITE" id="PS50026"/>
    </source>
</evidence>
<evidence type="ECO:0000313" key="13">
    <source>
        <dbReference type="EMBL" id="KAK7495277.1"/>
    </source>
</evidence>
<dbReference type="PROSITE" id="PS50026">
    <property type="entry name" value="EGF_3"/>
    <property type="match status" value="1"/>
</dbReference>
<dbReference type="SUPFAM" id="SSF49464">
    <property type="entry name" value="Carboxypeptidase regulatory domain-like"/>
    <property type="match status" value="1"/>
</dbReference>
<dbReference type="InterPro" id="IPR000742">
    <property type="entry name" value="EGF"/>
</dbReference>
<keyword evidence="10 11" id="KW-1015">Disulfide bond</keyword>
<keyword evidence="14" id="KW-1185">Reference proteome</keyword>
<dbReference type="InterPro" id="IPR056823">
    <property type="entry name" value="TEN-like_YD-shell"/>
</dbReference>
<evidence type="ECO:0000256" key="2">
    <source>
        <dbReference type="ARBA" id="ARBA00004236"/>
    </source>
</evidence>
<dbReference type="InterPro" id="IPR056820">
    <property type="entry name" value="TEN_TTR-like"/>
</dbReference>
<reference evidence="13 14" key="1">
    <citation type="journal article" date="2023" name="Sci. Data">
        <title>Genome assembly of the Korean intertidal mud-creeper Batillaria attramentaria.</title>
        <authorList>
            <person name="Patra A.K."/>
            <person name="Ho P.T."/>
            <person name="Jun S."/>
            <person name="Lee S.J."/>
            <person name="Kim Y."/>
            <person name="Won Y.J."/>
        </authorList>
    </citation>
    <scope>NUCLEOTIDE SEQUENCE [LARGE SCALE GENOMIC DNA]</scope>
    <source>
        <strain evidence="13">Wonlab-2016</strain>
    </source>
</reference>
<dbReference type="PANTHER" id="PTHR11219">
    <property type="entry name" value="TENEURIN AND N-ACETYLGLUCOSAMINE-1-PHOSPHODIESTER ALPHA-N-ACETYLGLUCOSAMINIDASE"/>
    <property type="match status" value="1"/>
</dbReference>
<dbReference type="PROSITE" id="PS01186">
    <property type="entry name" value="EGF_2"/>
    <property type="match status" value="3"/>
</dbReference>
<dbReference type="InterPro" id="IPR056822">
    <property type="entry name" value="TEN_NHL"/>
</dbReference>
<evidence type="ECO:0000256" key="11">
    <source>
        <dbReference type="PROSITE-ProRule" id="PRU00076"/>
    </source>
</evidence>
<dbReference type="PANTHER" id="PTHR11219:SF69">
    <property type="entry name" value="TENEURIN-A"/>
    <property type="match status" value="1"/>
</dbReference>
<evidence type="ECO:0000256" key="10">
    <source>
        <dbReference type="ARBA" id="ARBA00023157"/>
    </source>
</evidence>
<dbReference type="Pfam" id="PF25024">
    <property type="entry name" value="EGF_TEN"/>
    <property type="match status" value="1"/>
</dbReference>
<evidence type="ECO:0000256" key="1">
    <source>
        <dbReference type="ARBA" id="ARBA00004167"/>
    </source>
</evidence>
<comment type="subcellular location">
    <subcellularLocation>
        <location evidence="2">Cell membrane</location>
    </subcellularLocation>
    <subcellularLocation>
        <location evidence="1">Membrane</location>
        <topology evidence="1">Single-pass membrane protein</topology>
    </subcellularLocation>
</comment>
<evidence type="ECO:0000256" key="6">
    <source>
        <dbReference type="ARBA" id="ARBA00022692"/>
    </source>
</evidence>
<dbReference type="SUPFAM" id="SSF50952">
    <property type="entry name" value="Soluble quinoprotein glucose dehydrogenase"/>
    <property type="match status" value="1"/>
</dbReference>
<feature type="domain" description="EGF-like" evidence="12">
    <location>
        <begin position="438"/>
        <end position="473"/>
    </location>
</feature>
<comment type="caution">
    <text evidence="11">Lacks conserved residue(s) required for the propagation of feature annotation.</text>
</comment>
<evidence type="ECO:0000256" key="9">
    <source>
        <dbReference type="ARBA" id="ARBA00023136"/>
    </source>
</evidence>
<keyword evidence="9" id="KW-0472">Membrane</keyword>
<dbReference type="Gene3D" id="2.10.25.10">
    <property type="entry name" value="Laminin"/>
    <property type="match status" value="5"/>
</dbReference>
<dbReference type="GO" id="GO:0005886">
    <property type="term" value="C:plasma membrane"/>
    <property type="evidence" value="ECO:0007669"/>
    <property type="project" value="UniProtKB-SubCell"/>
</dbReference>
<evidence type="ECO:0000256" key="4">
    <source>
        <dbReference type="ARBA" id="ARBA00022475"/>
    </source>
</evidence>
<keyword evidence="4" id="KW-1003">Cell membrane</keyword>
<dbReference type="Pfam" id="PF23538">
    <property type="entry name" value="Teneurin_ABD"/>
    <property type="match status" value="1"/>
</dbReference>
<dbReference type="InterPro" id="IPR057627">
    <property type="entry name" value="FN-plug_TEN1-4"/>
</dbReference>
<evidence type="ECO:0000256" key="7">
    <source>
        <dbReference type="ARBA" id="ARBA00022737"/>
    </source>
</evidence>
<dbReference type="Pfam" id="PF23093">
    <property type="entry name" value="GBD_Tenm3"/>
    <property type="match status" value="1"/>
</dbReference>
<evidence type="ECO:0000313" key="14">
    <source>
        <dbReference type="Proteomes" id="UP001519460"/>
    </source>
</evidence>
<dbReference type="InterPro" id="IPR028916">
    <property type="entry name" value="Tox-GHH_dom"/>
</dbReference>
<dbReference type="Pfam" id="PF25021">
    <property type="entry name" value="TEN_NHL"/>
    <property type="match status" value="1"/>
</dbReference>
<dbReference type="InterPro" id="IPR011041">
    <property type="entry name" value="Quinoprot_gluc/sorb_DH_b-prop"/>
</dbReference>
<dbReference type="Pfam" id="PF24329">
    <property type="entry name" value="FN-plug_TEN1-4"/>
    <property type="match status" value="1"/>
</dbReference>
<keyword evidence="7" id="KW-0677">Repeat</keyword>
<dbReference type="InterPro" id="IPR057629">
    <property type="entry name" value="Teneurin1-4_GBD"/>
</dbReference>
<dbReference type="EMBL" id="JACVVK020000076">
    <property type="protein sequence ID" value="KAK7495277.1"/>
    <property type="molecule type" value="Genomic_DNA"/>
</dbReference>
<evidence type="ECO:0000256" key="3">
    <source>
        <dbReference type="ARBA" id="ARBA00009385"/>
    </source>
</evidence>
<protein>
    <recommendedName>
        <fullName evidence="12">EGF-like domain-containing protein</fullName>
    </recommendedName>
</protein>
<sequence>MLASLHQPKAFQQTYVSIFLLITGSSLPIPQTTPIPRDFQTGSPVEVTIPPKSFVQNRLEQDTAEFVRFNFSLSGSAVLGVYGRQSTPPTNVQFDFFKVIDGSRLRARTKRAMGYGNHYLSKETAVMEFLKEGVWFIGIFNDDDVPQTVTFVANHHARHCAHYFIDTTYFTKRAPLYHLKPSPAPREGKSAREWARKERRPSGGFVEDPRVFSPVVCLCKLSPNSALRAPQARVLVKHPDFDQCPEVCSGQGRLIEGRCSCYEGFKGPDCSLREHMCVVPNCNGNGHCINGQCVCFQGFQGPDCGIVDCLLPNCSGNGVCLHGQCQCFNGYKGSDCSLADKINVTLVCAKNCSGHGVFDVDAGACVCERHFTGEDCQTEVCRLECVHGHCRNQRCVCDQGWTGALCDQLQCDHRCHTHGFCSNGSCVCDKGWNGKHCTINGCPEDCNDHGECRRYKDTWRCDCLDGWKGNDCNLAQETKCTDRVDNDQDGLLDCLDPDCCDRVGCKDSLFCRTAPEPNDILLSKDAPSPTASFFERMRFLIEENSVQMDATRNSFNETQVSVIRGHVRTLDGTPLAGVRVGVVTQPMYGFTLSREAGQFDILVNGGGSVKLELMREPFKTVTASVLVPWNQIITMDTVSMVLEGQSLPPLVPKDCTAEHPHYQLRPVVLSTWQHTQLGACPDHSTIIPESQVLQESIPLPGTDVHLVYHSSEAAGYMSLIRIQMTPDTVPRSLRLVHLRAAVEGVVLEKVFEADPNLKYTFAWDRLNAYKQKVYGIVTARVYVGYQYQGCDHIFWETRSTTVNGYDLTASHIGGWNLDIHHMYNYQEGILHKGDGTNIYLKEKPKTLVNILGNGERRKLNCDGCNGPAQENRLLAPVALASGLDGSLYLGDYNFIRKLSPDREEIASILEMSTKTTPYKFHMTVSPVDGRLYISDFMSHKIIRIKTMGPVRSLLDNYEDVAGNGEECTPGEEDLCGDGGPAIQARLRYPKGIAINKDGVIYVADGPNIRRITPDGIISTLIGSQEQPRDWTPMPCDDILSAERVSLKWPTALAINPLDDSLHILDHSIVLKLTADFKLVTVAGRPFYCPLRHTSFLPQGVLADDEQASSIADHVTLVSPESITFGPHGDLYIVESDTHHINRVRVVSTDGHIHHFAGAKSKCDCKQTDRCECYDPRELLAAQALFSDPTSITVTPDGVLHLADMGNLRVFSIVSQLPVLEARNYEVVSPETQEIYVFNYFGQHKHTINILTAQYMYNFTYNVFSAYGRLVAVEDSADNKIQIQRDYQLLAKTILTPNNATCSLIMDNRRRLYRFHAPDNLTATFTYMGNTELLESKHMSDGQTFNYEYDAMGRLDRISQPTGAVTLLQTDVNATGSIVHVTTDRSDVVAMATYGSVQSVMHGSTQTKVTYLPDGAVVVVFPSNLTVAIETGGHPIMEKEHRMHYKRKVIVPDHYMHRLEWRFYLRRKRRTRQSRIVEKIGHRLRVGPLSGLHDSHEDAIKEKALLINGENLLTVEYDRRNHMETVLDHDLREIITVIYNDAGLPTHFIPASNHNGMNVTYSPQGDIVTWQYGDLMEQREYLDHGRIKERVLKPAGVQYRYFYRNGSKMATDVFLPSGKQYLFHRDASGRLGSVETMVLGHHHFHTLLTLGCLRHLYTAPGMTQPYISDYDTNGKLLQVMFPSQQRRVVFRYNHHFQTQILHEYHSKAQRLSAAELISPDFKYRQTFSYLTSLIRSTMVTYPRDQKLLGASMTFDYDDNFRLTSSSVVLSNNLTLNFNMSYNTVTGKMKQMKNLNIDWPTPDNQTFSDGFVRITREFDGYGRLTDVKIHFDNSIRFMLQINYDQTGRIHQWRRRVGKTDSQAVEYIYDIDSHLTEVLLEGQTVWTYAYDPNGNIKKITENGKTRHMEFDVGDKITTFGELSYKYDDDGLTAQRGMDHIAFNSLGQLTMVSQARLYKFTYNYDVDGRLAVQRDGWGRVIQYFYGNPQHPDWVTHTYNHTTGEATVFLYDKDGTLIAMQRSGKTYYIATDPNRTPLVVFDDRGYAVKQCSYTPLGLRTLDSNPNFDLPFGFQGSLYNDITQLAFLRGRVYDTQLGRFLTPDYMGAFDKLDVVVADPEVLNLYQYRTIINLHLKDLQQPRMTLGEWLTSLGYDIDSIAPDVSYTGDLNPGRPSNSHQLLTSSSAFECTFRRDMHNLLMMSAVPRSKVTPLHRLPKETASPLEPIFGAGVTVSNVDGHAVINIADIAAEWARNLATVLLNGSEVVGVSFTINGKDVHYFVRGDASRADRDLRSLGIHSTLVTYENGVNVSVHRTQHGRRSEVDVRVHSNHTIINVRYGTSVDHERKRVLHHAFERAVKHAWLREKHLLQHSLPSYHKWTPAQLKELAANGQVAGYRAEYTLTPDNYPELADDCNNIKFVKDSR</sequence>
<keyword evidence="5 11" id="KW-0245">EGF-like domain</keyword>
<dbReference type="Pfam" id="PF25023">
    <property type="entry name" value="TEN_YD-shell"/>
    <property type="match status" value="1"/>
</dbReference>
<keyword evidence="8" id="KW-1133">Transmembrane helix</keyword>
<dbReference type="Proteomes" id="UP001519460">
    <property type="component" value="Unassembled WGS sequence"/>
</dbReference>
<gene>
    <name evidence="13" type="ORF">BaRGS_00013459</name>
</gene>
<proteinExistence type="inferred from homology"/>
<dbReference type="PROSITE" id="PS00022">
    <property type="entry name" value="EGF_1"/>
    <property type="match status" value="4"/>
</dbReference>
<keyword evidence="6" id="KW-0812">Transmembrane</keyword>
<dbReference type="InterPro" id="IPR008969">
    <property type="entry name" value="CarboxyPept-like_regulatory"/>
</dbReference>
<feature type="disulfide bond" evidence="11">
    <location>
        <begin position="442"/>
        <end position="452"/>
    </location>
</feature>
<comment type="similarity">
    <text evidence="3">Belongs to the tenascin family. Teneurin subfamily.</text>
</comment>
<dbReference type="Gene3D" id="2.120.10.30">
    <property type="entry name" value="TolB, C-terminal domain"/>
    <property type="match status" value="2"/>
</dbReference>
<dbReference type="Pfam" id="PF15636">
    <property type="entry name" value="Tox-GHH"/>
    <property type="match status" value="1"/>
</dbReference>
<feature type="disulfide bond" evidence="11">
    <location>
        <begin position="463"/>
        <end position="472"/>
    </location>
</feature>
<dbReference type="InterPro" id="IPR051216">
    <property type="entry name" value="Teneurin"/>
</dbReference>
<accession>A0ABD0L7C7</accession>
<dbReference type="SMART" id="SM00181">
    <property type="entry name" value="EGF"/>
    <property type="match status" value="7"/>
</dbReference>
<organism evidence="13 14">
    <name type="scientific">Batillaria attramentaria</name>
    <dbReference type="NCBI Taxonomy" id="370345"/>
    <lineage>
        <taxon>Eukaryota</taxon>
        <taxon>Metazoa</taxon>
        <taxon>Spiralia</taxon>
        <taxon>Lophotrochozoa</taxon>
        <taxon>Mollusca</taxon>
        <taxon>Gastropoda</taxon>
        <taxon>Caenogastropoda</taxon>
        <taxon>Sorbeoconcha</taxon>
        <taxon>Cerithioidea</taxon>
        <taxon>Batillariidae</taxon>
        <taxon>Batillaria</taxon>
    </lineage>
</organism>
<name>A0ABD0L7C7_9CAEN</name>
<evidence type="ECO:0000256" key="8">
    <source>
        <dbReference type="ARBA" id="ARBA00022989"/>
    </source>
</evidence>
<dbReference type="InterPro" id="IPR011042">
    <property type="entry name" value="6-blade_b-propeller_TolB-like"/>
</dbReference>
<dbReference type="Pfam" id="PF25020">
    <property type="entry name" value="TTR_TEN1-4"/>
    <property type="match status" value="1"/>
</dbReference>
<dbReference type="Gene3D" id="2.180.10.10">
    <property type="entry name" value="RHS repeat-associated core"/>
    <property type="match status" value="2"/>
</dbReference>
<dbReference type="SUPFAM" id="SSF63825">
    <property type="entry name" value="YWTD domain"/>
    <property type="match status" value="1"/>
</dbReference>
<evidence type="ECO:0000256" key="5">
    <source>
        <dbReference type="ARBA" id="ARBA00022536"/>
    </source>
</evidence>